<feature type="compositionally biased region" description="Basic and acidic residues" evidence="1">
    <location>
        <begin position="829"/>
        <end position="839"/>
    </location>
</feature>
<dbReference type="EMBL" id="CDMZ01000077">
    <property type="protein sequence ID" value="CEM06086.1"/>
    <property type="molecule type" value="Genomic_DNA"/>
</dbReference>
<feature type="compositionally biased region" description="Polar residues" evidence="1">
    <location>
        <begin position="553"/>
        <end position="569"/>
    </location>
</feature>
<dbReference type="AlphaFoldDB" id="A0A0G4F260"/>
<organism evidence="2">
    <name type="scientific">Chromera velia CCMP2878</name>
    <dbReference type="NCBI Taxonomy" id="1169474"/>
    <lineage>
        <taxon>Eukaryota</taxon>
        <taxon>Sar</taxon>
        <taxon>Alveolata</taxon>
        <taxon>Colpodellida</taxon>
        <taxon>Chromeraceae</taxon>
        <taxon>Chromera</taxon>
    </lineage>
</organism>
<accession>A0A0G4F260</accession>
<reference evidence="2" key="1">
    <citation type="submission" date="2014-11" db="EMBL/GenBank/DDBJ databases">
        <authorList>
            <person name="Otto D Thomas"/>
            <person name="Naeem Raeece"/>
        </authorList>
    </citation>
    <scope>NUCLEOTIDE SEQUENCE</scope>
</reference>
<gene>
    <name evidence="2" type="ORF">Cvel_2661</name>
</gene>
<evidence type="ECO:0000256" key="1">
    <source>
        <dbReference type="SAM" id="MobiDB-lite"/>
    </source>
</evidence>
<sequence length="1058" mass="112220">MGRGQQFALEIFIHRVTLEEAGDGGSPASSLSALLGDTHRDAFAFALRLLSLPFVIIQQQQGQVKTQQAVWGKNREGEETGKDSCPVLWFNVGKAIAFQMSDTAFKAGLCPLALHLLEFPSAGEVDGRKERPTGKLIAGASVDLSLCLHQALTASGSVQETASLPFTRVHLSLFRAVHSGSVSLSRGPQKIGTVSCSLRILPHGLPNPVSLTRHTGEEGKTVSESEVAKGEVPKQISADCGAEGDRNCVEEARFDFHQAAAGTTEEENETKGSGSDPKAPVQSAEPTQTQPFPVSALEVAPIVATRENQRAPDTEKETGGRERQGGKGKTQEDLILSMKKREARKTGSVVEPEVQRPGEEGKTRAVSFETSEKENGRANREGCIGEEEAAGDAGPFPEDQPPVMFYDPRLRLRIRPGAEKEKLAGAGERSVQVGAPNRIIREEGAVRLLSPLAYQMHQKENAKTDNENPQLGATQPSAPPASLPHWSKRQRPPVQQPRGTLPPPQSQSASRSFRIPQRLLNRGSASSEGPKKSANSFARPPYSSSRAAYKPSAGQTVSADSKTAPSNSPFRPRVFVPKGIPSRLLHTQPQQSSSPSLQRHLQGTPLHSLLATSAEKPQSRVSASDPVPRYTYATPGYTPPRRTPTDAPPTRGSPAWGVSPLHHLQGKTGRTGDGGGGGGGPSRVLRRLLGKRREGSPVSSRSPFTPVSHVPLKSANSPVSVSVSVPKGGPTAPQLHQSQAGREQKGMEGESVLIEGQPDSSLVPDQSARRVSDGPLPHRLSAAGVPPESVVNMREKGGVAGRPPWEKEGRRGEVGELLFGLSRSPSAMTREREAGRGERGLMGVVQGGGEEDGEEVWVSPEASGISARQSASQTGGIAELPSEKAVMASSQFTEAERFQGKRKPGTGGGEGEGGRTDKNALKVPVQLLETKVKGADVERDAEAEGEAGSPSLIFSASGSLPPSRRLSGSMREGTGLSGLWEGGVQKAPAEQPETVVAFDHVRHLLLEAVEGVVGDDGRFGGSGGGETLTSEEETKTCFLCGRQIAAADLEKHAEQCDF</sequence>
<proteinExistence type="predicted"/>
<feature type="region of interest" description="Disordered" evidence="1">
    <location>
        <begin position="821"/>
        <end position="970"/>
    </location>
</feature>
<feature type="compositionally biased region" description="Basic and acidic residues" evidence="1">
    <location>
        <begin position="370"/>
        <end position="379"/>
    </location>
</feature>
<feature type="compositionally biased region" description="Basic and acidic residues" evidence="1">
    <location>
        <begin position="930"/>
        <end position="942"/>
    </location>
</feature>
<feature type="compositionally biased region" description="Basic and acidic residues" evidence="1">
    <location>
        <begin position="214"/>
        <end position="232"/>
    </location>
</feature>
<feature type="region of interest" description="Disordered" evidence="1">
    <location>
        <begin position="460"/>
        <end position="784"/>
    </location>
</feature>
<feature type="region of interest" description="Disordered" evidence="1">
    <location>
        <begin position="260"/>
        <end position="379"/>
    </location>
</feature>
<feature type="region of interest" description="Disordered" evidence="1">
    <location>
        <begin position="207"/>
        <end position="241"/>
    </location>
</feature>
<feature type="compositionally biased region" description="Low complexity" evidence="1">
    <location>
        <begin position="717"/>
        <end position="726"/>
    </location>
</feature>
<name>A0A0G4F260_9ALVE</name>
<feature type="compositionally biased region" description="Polar residues" evidence="1">
    <location>
        <begin position="467"/>
        <end position="476"/>
    </location>
</feature>
<dbReference type="VEuPathDB" id="CryptoDB:Cvel_2661"/>
<protein>
    <submittedName>
        <fullName evidence="2">Uncharacterized protein</fullName>
    </submittedName>
</protein>
<feature type="compositionally biased region" description="Basic and acidic residues" evidence="1">
    <location>
        <begin position="353"/>
        <end position="363"/>
    </location>
</feature>
<feature type="compositionally biased region" description="Basic and acidic residues" evidence="1">
    <location>
        <begin position="307"/>
        <end position="332"/>
    </location>
</feature>
<feature type="compositionally biased region" description="Gly residues" evidence="1">
    <location>
        <begin position="669"/>
        <end position="681"/>
    </location>
</feature>
<feature type="compositionally biased region" description="Low complexity" evidence="1">
    <location>
        <begin position="584"/>
        <end position="602"/>
    </location>
</feature>
<evidence type="ECO:0000313" key="2">
    <source>
        <dbReference type="EMBL" id="CEM06086.1"/>
    </source>
</evidence>
<feature type="compositionally biased region" description="Polar residues" evidence="1">
    <location>
        <begin position="866"/>
        <end position="875"/>
    </location>
</feature>